<dbReference type="PANTHER" id="PTHR30055">
    <property type="entry name" value="HTH-TYPE TRANSCRIPTIONAL REGULATOR RUTR"/>
    <property type="match status" value="1"/>
</dbReference>
<dbReference type="Gene3D" id="1.10.10.60">
    <property type="entry name" value="Homeodomain-like"/>
    <property type="match status" value="1"/>
</dbReference>
<feature type="DNA-binding region" description="H-T-H motif" evidence="2">
    <location>
        <begin position="50"/>
        <end position="69"/>
    </location>
</feature>
<dbReference type="SUPFAM" id="SSF46689">
    <property type="entry name" value="Homeodomain-like"/>
    <property type="match status" value="1"/>
</dbReference>
<dbReference type="Gene3D" id="1.10.357.10">
    <property type="entry name" value="Tetracycline Repressor, domain 2"/>
    <property type="match status" value="1"/>
</dbReference>
<protein>
    <submittedName>
        <fullName evidence="5">TetR family transcriptional regulator</fullName>
    </submittedName>
</protein>
<organism evidence="5">
    <name type="scientific">Bifidobacterium fermentum</name>
    <dbReference type="NCBI Taxonomy" id="3059035"/>
    <lineage>
        <taxon>Bacteria</taxon>
        <taxon>Bacillati</taxon>
        <taxon>Actinomycetota</taxon>
        <taxon>Actinomycetes</taxon>
        <taxon>Bifidobacteriales</taxon>
        <taxon>Bifidobacteriaceae</taxon>
        <taxon>Bifidobacterium</taxon>
    </lineage>
</organism>
<dbReference type="InterPro" id="IPR050109">
    <property type="entry name" value="HTH-type_TetR-like_transc_reg"/>
</dbReference>
<reference evidence="5" key="1">
    <citation type="submission" date="2023-07" db="EMBL/GenBank/DDBJ databases">
        <title>Bifidobacterium aquikefiriaerophilum sp. nov. and Bifidobacterium eccum sp. nov., isolated from water kefir.</title>
        <authorList>
            <person name="Breselge S."/>
            <person name="Bellassi P."/>
            <person name="Barcenilla C."/>
            <person name="Alvarez-Ordonez A."/>
            <person name="Morelli L."/>
            <person name="Cotter P.D."/>
        </authorList>
    </citation>
    <scope>NUCLEOTIDE SEQUENCE</scope>
    <source>
        <strain evidence="5">WK048_4_13</strain>
    </source>
</reference>
<dbReference type="SUPFAM" id="SSF48498">
    <property type="entry name" value="Tetracyclin repressor-like, C-terminal domain"/>
    <property type="match status" value="1"/>
</dbReference>
<dbReference type="Pfam" id="PF00440">
    <property type="entry name" value="TetR_N"/>
    <property type="match status" value="1"/>
</dbReference>
<dbReference type="GO" id="GO:0003700">
    <property type="term" value="F:DNA-binding transcription factor activity"/>
    <property type="evidence" value="ECO:0007669"/>
    <property type="project" value="TreeGrafter"/>
</dbReference>
<accession>A0AB39U9X2</accession>
<evidence type="ECO:0000256" key="2">
    <source>
        <dbReference type="PROSITE-ProRule" id="PRU00335"/>
    </source>
</evidence>
<feature type="domain" description="HTH tetR-type" evidence="4">
    <location>
        <begin position="27"/>
        <end position="87"/>
    </location>
</feature>
<proteinExistence type="predicted"/>
<feature type="region of interest" description="Disordered" evidence="3">
    <location>
        <begin position="1"/>
        <end position="28"/>
    </location>
</feature>
<dbReference type="InterPro" id="IPR041678">
    <property type="entry name" value="TetR_C_16"/>
</dbReference>
<dbReference type="EMBL" id="CP129675">
    <property type="protein sequence ID" value="XDS45779.1"/>
    <property type="molecule type" value="Genomic_DNA"/>
</dbReference>
<sequence>MSTIDEHHSRNPDRRTRRGRPLGHSSDDAEREILQAARIEFGRRGYDDATIRAIAKSANCDPKLVHYYFGSKEKLFSQVIVDIYRQQDLGGILQQSAERTTLDVTTEFAREYLRTVEMPGIQEAYIALIRRIGSNEHVRTIFLQFLHEQIMALTGDTLRLDNAKLRTTLFGSQLLGLANMRYVLKLEPLAGMPVEQLAELIAPTLEHYLFGDLDVRREQEATSHP</sequence>
<dbReference type="InterPro" id="IPR001647">
    <property type="entry name" value="HTH_TetR"/>
</dbReference>
<dbReference type="PRINTS" id="PR00455">
    <property type="entry name" value="HTHTETR"/>
</dbReference>
<keyword evidence="1 2" id="KW-0238">DNA-binding</keyword>
<gene>
    <name evidence="5" type="ORF">QN217_06370</name>
</gene>
<dbReference type="InterPro" id="IPR009057">
    <property type="entry name" value="Homeodomain-like_sf"/>
</dbReference>
<dbReference type="Pfam" id="PF17920">
    <property type="entry name" value="TetR_C_16"/>
    <property type="match status" value="1"/>
</dbReference>
<evidence type="ECO:0000256" key="3">
    <source>
        <dbReference type="SAM" id="MobiDB-lite"/>
    </source>
</evidence>
<name>A0AB39U9X2_9BIFI</name>
<evidence type="ECO:0000259" key="4">
    <source>
        <dbReference type="PROSITE" id="PS50977"/>
    </source>
</evidence>
<dbReference type="InterPro" id="IPR036271">
    <property type="entry name" value="Tet_transcr_reg_TetR-rel_C_sf"/>
</dbReference>
<evidence type="ECO:0000313" key="5">
    <source>
        <dbReference type="EMBL" id="XDS45779.1"/>
    </source>
</evidence>
<feature type="compositionally biased region" description="Basic and acidic residues" evidence="3">
    <location>
        <begin position="1"/>
        <end position="14"/>
    </location>
</feature>
<dbReference type="PROSITE" id="PS50977">
    <property type="entry name" value="HTH_TETR_2"/>
    <property type="match status" value="1"/>
</dbReference>
<dbReference type="AlphaFoldDB" id="A0AB39U9X2"/>
<evidence type="ECO:0000256" key="1">
    <source>
        <dbReference type="ARBA" id="ARBA00023125"/>
    </source>
</evidence>
<dbReference type="PANTHER" id="PTHR30055:SF235">
    <property type="entry name" value="TRANSCRIPTIONAL REGULATORY PROTEIN"/>
    <property type="match status" value="1"/>
</dbReference>
<dbReference type="RefSeq" id="WP_369343064.1">
    <property type="nucleotide sequence ID" value="NZ_CP129675.1"/>
</dbReference>
<dbReference type="GO" id="GO:0000976">
    <property type="term" value="F:transcription cis-regulatory region binding"/>
    <property type="evidence" value="ECO:0007669"/>
    <property type="project" value="TreeGrafter"/>
</dbReference>